<evidence type="ECO:0000313" key="4">
    <source>
        <dbReference type="Proteomes" id="UP000002754"/>
    </source>
</evidence>
<dbReference type="Proteomes" id="UP000297014">
    <property type="component" value="Unassembled WGS sequence"/>
</dbReference>
<evidence type="ECO:0000313" key="3">
    <source>
        <dbReference type="EMBL" id="THG88280.1"/>
    </source>
</evidence>
<evidence type="ECO:0000313" key="5">
    <source>
        <dbReference type="Proteomes" id="UP000297014"/>
    </source>
</evidence>
<organism evidence="2 4">
    <name type="scientific">Alkalihalobacillus alcalophilus ATCC 27647 = CGMCC 1.3604</name>
    <dbReference type="NCBI Taxonomy" id="1218173"/>
    <lineage>
        <taxon>Bacteria</taxon>
        <taxon>Bacillati</taxon>
        <taxon>Bacillota</taxon>
        <taxon>Bacilli</taxon>
        <taxon>Bacillales</taxon>
        <taxon>Bacillaceae</taxon>
        <taxon>Alkalihalobacillus</taxon>
    </lineage>
</organism>
<dbReference type="eggNOG" id="COG5336">
    <property type="taxonomic scope" value="Bacteria"/>
</dbReference>
<keyword evidence="1" id="KW-0472">Membrane</keyword>
<keyword evidence="1" id="KW-1133">Transmembrane helix</keyword>
<name>A0A094WJN5_ALKAL</name>
<dbReference type="Pfam" id="PF09527">
    <property type="entry name" value="ATPase_gene1"/>
    <property type="match status" value="1"/>
</dbReference>
<gene>
    <name evidence="3" type="ORF">AJ85_13635</name>
    <name evidence="2" type="ORF">BALCAV_0212465</name>
</gene>
<sequence length="74" mass="8316">MSKPEKSPYRAMALVSVISSYIVVCTLAGVYSGLWLDERFDTAPLFLIVSIFTWLGVAFYAVFKTIQPYLGEDE</sequence>
<reference evidence="2 4" key="1">
    <citation type="journal article" date="2014" name="Genome Announc.">
        <title>Draft Genome Sequence of Bacillus alcalophilus AV1934, a Classic Alkaliphile Isolated from Human Feces in 1934.</title>
        <authorList>
            <person name="Attie O."/>
            <person name="Jayaprakash A."/>
            <person name="Shah H."/>
            <person name="Paulsen I.T."/>
            <person name="Morino M."/>
            <person name="Takahashi Y."/>
            <person name="Narumi I."/>
            <person name="Sachidanandam R."/>
            <person name="Satoh K."/>
            <person name="Ito M."/>
            <person name="Krulwich T.A."/>
        </authorList>
    </citation>
    <scope>NUCLEOTIDE SEQUENCE [LARGE SCALE GENOMIC DNA]</scope>
    <source>
        <strain evidence="2 4">AV1934</strain>
    </source>
</reference>
<reference evidence="3 5" key="2">
    <citation type="submission" date="2014-01" db="EMBL/GenBank/DDBJ databases">
        <title>Draft genome sequencing of Bacillus alcalophilus CGMCC 1.3604.</title>
        <authorList>
            <person name="Yang J."/>
            <person name="Diao L."/>
            <person name="Yang S."/>
        </authorList>
    </citation>
    <scope>NUCLEOTIDE SEQUENCE [LARGE SCALE GENOMIC DNA]</scope>
    <source>
        <strain evidence="3 5">CGMCC 1.3604</strain>
    </source>
</reference>
<comment type="caution">
    <text evidence="2">The sequence shown here is derived from an EMBL/GenBank/DDBJ whole genome shotgun (WGS) entry which is preliminary data.</text>
</comment>
<dbReference type="OrthoDB" id="282803at2"/>
<keyword evidence="1" id="KW-0812">Transmembrane</keyword>
<dbReference type="EMBL" id="JALP01000402">
    <property type="protein sequence ID" value="THG88280.1"/>
    <property type="molecule type" value="Genomic_DNA"/>
</dbReference>
<proteinExistence type="predicted"/>
<accession>A0A094WJN5</accession>
<dbReference type="AlphaFoldDB" id="A0A094WJN5"/>
<dbReference type="InterPro" id="IPR032820">
    <property type="entry name" value="ATPase_put"/>
</dbReference>
<evidence type="ECO:0000313" key="2">
    <source>
        <dbReference type="EMBL" id="KGA97051.1"/>
    </source>
</evidence>
<dbReference type="EMBL" id="ALPT02000038">
    <property type="protein sequence ID" value="KGA97051.1"/>
    <property type="molecule type" value="Genomic_DNA"/>
</dbReference>
<protein>
    <submittedName>
        <fullName evidence="2">AtpZ protein</fullName>
    </submittedName>
</protein>
<dbReference type="STRING" id="1218173.BALCAV_0212465"/>
<feature type="transmembrane region" description="Helical" evidence="1">
    <location>
        <begin position="12"/>
        <end position="31"/>
    </location>
</feature>
<dbReference type="Proteomes" id="UP000002754">
    <property type="component" value="Unassembled WGS sequence"/>
</dbReference>
<evidence type="ECO:0000256" key="1">
    <source>
        <dbReference type="SAM" id="Phobius"/>
    </source>
</evidence>
<feature type="transmembrane region" description="Helical" evidence="1">
    <location>
        <begin position="43"/>
        <end position="63"/>
    </location>
</feature>
<keyword evidence="4" id="KW-1185">Reference proteome</keyword>
<dbReference type="RefSeq" id="WP_003320622.1">
    <property type="nucleotide sequence ID" value="NZ_ALPT02000038.1"/>
</dbReference>